<dbReference type="SUPFAM" id="SSF47473">
    <property type="entry name" value="EF-hand"/>
    <property type="match status" value="1"/>
</dbReference>
<accession>A0AA36MMS9</accession>
<dbReference type="InterPro" id="IPR011992">
    <property type="entry name" value="EF-hand-dom_pair"/>
</dbReference>
<reference evidence="2" key="1">
    <citation type="submission" date="2023-08" db="EMBL/GenBank/DDBJ databases">
        <authorList>
            <person name="Chen Y."/>
            <person name="Shah S."/>
            <person name="Dougan E. K."/>
            <person name="Thang M."/>
            <person name="Chan C."/>
        </authorList>
    </citation>
    <scope>NUCLEOTIDE SEQUENCE</scope>
</reference>
<dbReference type="PROSITE" id="PS50222">
    <property type="entry name" value="EF_HAND_2"/>
    <property type="match status" value="1"/>
</dbReference>
<evidence type="ECO:0000313" key="3">
    <source>
        <dbReference type="Proteomes" id="UP001178507"/>
    </source>
</evidence>
<proteinExistence type="predicted"/>
<name>A0AA36MMS9_9DINO</name>
<organism evidence="2 3">
    <name type="scientific">Effrenium voratum</name>
    <dbReference type="NCBI Taxonomy" id="2562239"/>
    <lineage>
        <taxon>Eukaryota</taxon>
        <taxon>Sar</taxon>
        <taxon>Alveolata</taxon>
        <taxon>Dinophyceae</taxon>
        <taxon>Suessiales</taxon>
        <taxon>Symbiodiniaceae</taxon>
        <taxon>Effrenium</taxon>
    </lineage>
</organism>
<evidence type="ECO:0000313" key="2">
    <source>
        <dbReference type="EMBL" id="CAJ1377686.1"/>
    </source>
</evidence>
<dbReference type="Gene3D" id="1.10.238.10">
    <property type="entry name" value="EF-hand"/>
    <property type="match status" value="1"/>
</dbReference>
<sequence length="110" mass="12235">MPPAFLQVGNLQDECLGIAGMMRMMPLACLQALFTEEKVKQMAQQADADCDGYIHYAEFIAWILDCDPMMSSRVLAASTFVAEEMPDGILPESPLKLAEKHRKPGNAFFH</sequence>
<dbReference type="AlphaFoldDB" id="A0AA36MMS9"/>
<dbReference type="GO" id="GO:0005509">
    <property type="term" value="F:calcium ion binding"/>
    <property type="evidence" value="ECO:0007669"/>
    <property type="project" value="InterPro"/>
</dbReference>
<gene>
    <name evidence="2" type="ORF">EVOR1521_LOCUS6417</name>
</gene>
<comment type="caution">
    <text evidence="2">The sequence shown here is derived from an EMBL/GenBank/DDBJ whole genome shotgun (WGS) entry which is preliminary data.</text>
</comment>
<keyword evidence="3" id="KW-1185">Reference proteome</keyword>
<dbReference type="Proteomes" id="UP001178507">
    <property type="component" value="Unassembled WGS sequence"/>
</dbReference>
<dbReference type="EMBL" id="CAUJNA010000480">
    <property type="protein sequence ID" value="CAJ1377686.1"/>
    <property type="molecule type" value="Genomic_DNA"/>
</dbReference>
<feature type="domain" description="EF-hand" evidence="1">
    <location>
        <begin position="34"/>
        <end position="69"/>
    </location>
</feature>
<protein>
    <recommendedName>
        <fullName evidence="1">EF-hand domain-containing protein</fullName>
    </recommendedName>
</protein>
<evidence type="ECO:0000259" key="1">
    <source>
        <dbReference type="PROSITE" id="PS50222"/>
    </source>
</evidence>
<dbReference type="InterPro" id="IPR002048">
    <property type="entry name" value="EF_hand_dom"/>
</dbReference>